<accession>A0A1I3QJI9</accession>
<gene>
    <name evidence="1" type="ORF">SAMN04487893_10624</name>
</gene>
<protein>
    <submittedName>
        <fullName evidence="1">Uncharacterized protein</fullName>
    </submittedName>
</protein>
<evidence type="ECO:0000313" key="1">
    <source>
        <dbReference type="EMBL" id="SFJ34264.1"/>
    </source>
</evidence>
<organism evidence="1 2">
    <name type="scientific">Myroides guanonis</name>
    <dbReference type="NCBI Taxonomy" id="1150112"/>
    <lineage>
        <taxon>Bacteria</taxon>
        <taxon>Pseudomonadati</taxon>
        <taxon>Bacteroidota</taxon>
        <taxon>Flavobacteriia</taxon>
        <taxon>Flavobacteriales</taxon>
        <taxon>Flavobacteriaceae</taxon>
        <taxon>Myroides</taxon>
    </lineage>
</organism>
<dbReference type="STRING" id="1150112.SAMN04487893_10624"/>
<keyword evidence="2" id="KW-1185">Reference proteome</keyword>
<dbReference type="OrthoDB" id="5649947at2"/>
<evidence type="ECO:0000313" key="2">
    <source>
        <dbReference type="Proteomes" id="UP000243887"/>
    </source>
</evidence>
<reference evidence="2" key="1">
    <citation type="submission" date="2016-10" db="EMBL/GenBank/DDBJ databases">
        <authorList>
            <person name="Varghese N."/>
            <person name="Submissions S."/>
        </authorList>
    </citation>
    <scope>NUCLEOTIDE SEQUENCE [LARGE SCALE GENOMIC DNA]</scope>
    <source>
        <strain evidence="2">DSM 26542</strain>
    </source>
</reference>
<dbReference type="EMBL" id="FORU01000006">
    <property type="protein sequence ID" value="SFJ34264.1"/>
    <property type="molecule type" value="Genomic_DNA"/>
</dbReference>
<dbReference type="AlphaFoldDB" id="A0A1I3QJI9"/>
<name>A0A1I3QJI9_9FLAO</name>
<dbReference type="Proteomes" id="UP000243887">
    <property type="component" value="Unassembled WGS sequence"/>
</dbReference>
<sequence>MNFEIENNGEVSKEFLNLGISNFKEACNYISQIQYKRNSNKNDVLCIFKDKVGTCSTKHSILRKLALENNHQEIKLILGIFKMDKDYAPKIKSTLSQNQLNYIPEAHNYLKIENQCFDFTKPDSKYSDFENKLLEEHEIEFDQINEHKIEIHKNYLRNWIINYPRFDLDTIWKIREKCISDLQN</sequence>
<proteinExistence type="predicted"/>
<dbReference type="RefSeq" id="WP_090678779.1">
    <property type="nucleotide sequence ID" value="NZ_FORU01000006.1"/>
</dbReference>